<gene>
    <name evidence="2" type="ORF">BURMUCGD2_5796</name>
</gene>
<sequence>MAARHDEIGGLNAPRAAFAAPTDMLKYRRRPDADASATSFGRGRPVAPFTSNRSQS</sequence>
<accession>B9BL38</accession>
<dbReference type="EMBL" id="ACFC01000002">
    <property type="protein sequence ID" value="EEE08655.1"/>
    <property type="molecule type" value="Genomic_DNA"/>
</dbReference>
<proteinExistence type="predicted"/>
<dbReference type="Proteomes" id="UP000004535">
    <property type="component" value="Unassembled WGS sequence"/>
</dbReference>
<feature type="region of interest" description="Disordered" evidence="1">
    <location>
        <begin position="29"/>
        <end position="56"/>
    </location>
</feature>
<evidence type="ECO:0000313" key="3">
    <source>
        <dbReference type="Proteomes" id="UP000004535"/>
    </source>
</evidence>
<reference evidence="2 3" key="1">
    <citation type="journal article" date="2012" name="J. Bacteriol.">
        <title>Draft Genome Sequence Determination for Cystic Fibrosis and Chronic Granulomatous Disease Burkholderia multivorans Isolates.</title>
        <authorList>
            <person name="Varga J.J."/>
            <person name="Losada L."/>
            <person name="Zelazny A.M."/>
            <person name="Brinkac L."/>
            <person name="Harkins D."/>
            <person name="Radune D."/>
            <person name="Hostetler J."/>
            <person name="Sampaio E.P."/>
            <person name="Ronning C.M."/>
            <person name="Nierman W.C."/>
            <person name="Greenberg D.E."/>
            <person name="Holland S.M."/>
            <person name="Goldberg J.B."/>
        </authorList>
    </citation>
    <scope>NUCLEOTIDE SEQUENCE [LARGE SCALE GENOMIC DNA]</scope>
    <source>
        <strain evidence="2 3">CGD2</strain>
    </source>
</reference>
<dbReference type="AlphaFoldDB" id="B9BL38"/>
<evidence type="ECO:0000313" key="2">
    <source>
        <dbReference type="EMBL" id="EEE08655.1"/>
    </source>
</evidence>
<comment type="caution">
    <text evidence="2">The sequence shown here is derived from an EMBL/GenBank/DDBJ whole genome shotgun (WGS) entry which is preliminary data.</text>
</comment>
<evidence type="ECO:0000256" key="1">
    <source>
        <dbReference type="SAM" id="MobiDB-lite"/>
    </source>
</evidence>
<name>B9BL38_9BURK</name>
<protein>
    <submittedName>
        <fullName evidence="2">Uncharacterized protein</fullName>
    </submittedName>
</protein>
<organism evidence="2 3">
    <name type="scientific">Burkholderia multivorans CGD2</name>
    <dbReference type="NCBI Taxonomy" id="513052"/>
    <lineage>
        <taxon>Bacteria</taxon>
        <taxon>Pseudomonadati</taxon>
        <taxon>Pseudomonadota</taxon>
        <taxon>Betaproteobacteria</taxon>
        <taxon>Burkholderiales</taxon>
        <taxon>Burkholderiaceae</taxon>
        <taxon>Burkholderia</taxon>
        <taxon>Burkholderia cepacia complex</taxon>
    </lineage>
</organism>